<evidence type="ECO:0000256" key="2">
    <source>
        <dbReference type="ARBA" id="ARBA00022980"/>
    </source>
</evidence>
<dbReference type="Pfam" id="PF01092">
    <property type="entry name" value="Ribosomal_S6e"/>
    <property type="match status" value="1"/>
</dbReference>
<dbReference type="GO" id="GO:0003735">
    <property type="term" value="F:structural constituent of ribosome"/>
    <property type="evidence" value="ECO:0007669"/>
    <property type="project" value="InterPro"/>
</dbReference>
<keyword evidence="2 4" id="KW-0689">Ribosomal protein</keyword>
<organism evidence="4">
    <name type="scientific">hydrocarbon metagenome</name>
    <dbReference type="NCBI Taxonomy" id="938273"/>
    <lineage>
        <taxon>unclassified sequences</taxon>
        <taxon>metagenomes</taxon>
        <taxon>ecological metagenomes</taxon>
    </lineage>
</organism>
<proteinExistence type="inferred from homology"/>
<dbReference type="GO" id="GO:0005840">
    <property type="term" value="C:ribosome"/>
    <property type="evidence" value="ECO:0007669"/>
    <property type="project" value="UniProtKB-KW"/>
</dbReference>
<dbReference type="InterPro" id="IPR001377">
    <property type="entry name" value="Ribosomal_eS6"/>
</dbReference>
<keyword evidence="3" id="KW-0687">Ribonucleoprotein</keyword>
<gene>
    <name evidence="4" type="ORF">ASZ90_015308</name>
</gene>
<dbReference type="InterPro" id="IPR020924">
    <property type="entry name" value="Ribosomal_eS6_arc"/>
</dbReference>
<accession>A0A0W8F2J2</accession>
<comment type="caution">
    <text evidence="4">The sequence shown here is derived from an EMBL/GenBank/DDBJ whole genome shotgun (WGS) entry which is preliminary data.</text>
</comment>
<sequence length="167" mass="18088">MTYPCETFTHSEQVLLRGEPPGFGIVSEWSLGSMVEFKVVLSDAKTGRAYNINVSGGVAGAIIGKRIGDEMDAGPFGLPGYRMEITGASDRNGTPAKRNLPLAGRRKLLLSGGVGFRPKMDGQRRRKSIRGNEITPDFVQINAKVTGYGDKPLEEYFAKPAPEEAKV</sequence>
<reference evidence="4" key="1">
    <citation type="journal article" date="2015" name="Proc. Natl. Acad. Sci. U.S.A.">
        <title>Networks of energetic and metabolic interactions define dynamics in microbial communities.</title>
        <authorList>
            <person name="Embree M."/>
            <person name="Liu J.K."/>
            <person name="Al-Bassam M.M."/>
            <person name="Zengler K."/>
        </authorList>
    </citation>
    <scope>NUCLEOTIDE SEQUENCE</scope>
</reference>
<evidence type="ECO:0000256" key="1">
    <source>
        <dbReference type="ARBA" id="ARBA00009312"/>
    </source>
</evidence>
<dbReference type="PANTHER" id="PTHR11502">
    <property type="entry name" value="40S RIBOSOMAL PROTEIN S6"/>
    <property type="match status" value="1"/>
</dbReference>
<protein>
    <submittedName>
        <fullName evidence="4">Ssu ribosomal protein s6e</fullName>
    </submittedName>
</protein>
<dbReference type="NCBIfam" id="NF003294">
    <property type="entry name" value="PRK04290.1-3"/>
    <property type="match status" value="1"/>
</dbReference>
<evidence type="ECO:0000313" key="4">
    <source>
        <dbReference type="EMBL" id="KUG15041.1"/>
    </source>
</evidence>
<dbReference type="AlphaFoldDB" id="A0A0W8F2J2"/>
<dbReference type="GO" id="GO:0006412">
    <property type="term" value="P:translation"/>
    <property type="evidence" value="ECO:0007669"/>
    <property type="project" value="InterPro"/>
</dbReference>
<evidence type="ECO:0000256" key="3">
    <source>
        <dbReference type="ARBA" id="ARBA00023274"/>
    </source>
</evidence>
<dbReference type="SMART" id="SM01405">
    <property type="entry name" value="Ribosomal_S6e"/>
    <property type="match status" value="1"/>
</dbReference>
<dbReference type="EMBL" id="LNQE01001594">
    <property type="protein sequence ID" value="KUG15041.1"/>
    <property type="molecule type" value="Genomic_DNA"/>
</dbReference>
<dbReference type="GO" id="GO:1990904">
    <property type="term" value="C:ribonucleoprotein complex"/>
    <property type="evidence" value="ECO:0007669"/>
    <property type="project" value="UniProtKB-KW"/>
</dbReference>
<dbReference type="HAMAP" id="MF_00512">
    <property type="entry name" value="Ribosomal_eS6"/>
    <property type="match status" value="1"/>
</dbReference>
<comment type="similarity">
    <text evidence="1">Belongs to the eukaryotic ribosomal protein eS6 family.</text>
</comment>
<name>A0A0W8F2J2_9ZZZZ</name>